<dbReference type="Gene3D" id="2.30.320.10">
    <property type="entry name" value="YwqG-like"/>
    <property type="match status" value="1"/>
</dbReference>
<dbReference type="STRING" id="1184609.KILIM_079_00240"/>
<keyword evidence="2" id="KW-1185">Reference proteome</keyword>
<evidence type="ECO:0000313" key="1">
    <source>
        <dbReference type="EMBL" id="GAB97726.1"/>
    </source>
</evidence>
<evidence type="ECO:0000313" key="2">
    <source>
        <dbReference type="Proteomes" id="UP000008366"/>
    </source>
</evidence>
<dbReference type="InterPro" id="IPR015315">
    <property type="entry name" value="DUF1963"/>
</dbReference>
<dbReference type="InterPro" id="IPR035948">
    <property type="entry name" value="YwqG-like_sf"/>
</dbReference>
<dbReference type="eggNOG" id="COG3878">
    <property type="taxonomic scope" value="Bacteria"/>
</dbReference>
<dbReference type="SUPFAM" id="SSF103032">
    <property type="entry name" value="Hypothetical protein YwqG"/>
    <property type="match status" value="1"/>
</dbReference>
<evidence type="ECO:0008006" key="3">
    <source>
        <dbReference type="Google" id="ProtNLM"/>
    </source>
</evidence>
<dbReference type="Proteomes" id="UP000008366">
    <property type="component" value="Unassembled WGS sequence"/>
</dbReference>
<dbReference type="OrthoDB" id="4929513at2"/>
<name>K6WV54_9MICO</name>
<reference evidence="1 2" key="1">
    <citation type="submission" date="2012-08" db="EMBL/GenBank/DDBJ databases">
        <title>Whole genome shotgun sequence of Kineosphaera limosa NBRC 100340.</title>
        <authorList>
            <person name="Yoshida I."/>
            <person name="Isaki S."/>
            <person name="Hosoyama A."/>
            <person name="Tsuchikane K."/>
            <person name="Katsumata H."/>
            <person name="Ando Y."/>
            <person name="Ohji S."/>
            <person name="Hamada M."/>
            <person name="Tamura T."/>
            <person name="Yamazoe A."/>
            <person name="Yamazaki S."/>
            <person name="Fujita N."/>
        </authorList>
    </citation>
    <scope>NUCLEOTIDE SEQUENCE [LARGE SCALE GENOMIC DNA]</scope>
    <source>
        <strain evidence="1 2">NBRC 100340</strain>
    </source>
</reference>
<dbReference type="Pfam" id="PF09234">
    <property type="entry name" value="DUF1963"/>
    <property type="match status" value="1"/>
</dbReference>
<sequence length="287" mass="30975">MTLIDRGSWQDVHDLAQRLLPSSVAQRWLDTVRQVVHLVPAGPGEPVLATLGGSPHLPRHGLLARTRWPTWRGSGPLSFVGELDLEALAESGLQTGLTLPGSGRLLMFFFDGSYDDFESLVEPSDPRSQAGARLLHLPEPRSACTPLAAPKRVRVDPEVALTGRQCLSLPDPDAPGAAALADSVDLQTLDELYTTLETWAVRPPRHQIGGWPSGIQTPPELEAAVFATGCLDWDDPTVVQDATQRRLLIQIDSTPTSPWGDAGTLYWLAPGTDASNPTSATFTWQSA</sequence>
<dbReference type="AlphaFoldDB" id="K6WV54"/>
<protein>
    <recommendedName>
        <fullName evidence="3">DUF1963 domain-containing protein</fullName>
    </recommendedName>
</protein>
<comment type="caution">
    <text evidence="1">The sequence shown here is derived from an EMBL/GenBank/DDBJ whole genome shotgun (WGS) entry which is preliminary data.</text>
</comment>
<dbReference type="RefSeq" id="WP_006594258.1">
    <property type="nucleotide sequence ID" value="NZ_BAHD01000079.1"/>
</dbReference>
<accession>K6WV54</accession>
<proteinExistence type="predicted"/>
<organism evidence="1 2">
    <name type="scientific">Kineosphaera limosa NBRC 100340</name>
    <dbReference type="NCBI Taxonomy" id="1184609"/>
    <lineage>
        <taxon>Bacteria</taxon>
        <taxon>Bacillati</taxon>
        <taxon>Actinomycetota</taxon>
        <taxon>Actinomycetes</taxon>
        <taxon>Micrococcales</taxon>
        <taxon>Dermatophilaceae</taxon>
        <taxon>Kineosphaera</taxon>
    </lineage>
</organism>
<dbReference type="EMBL" id="BAHD01000079">
    <property type="protein sequence ID" value="GAB97726.1"/>
    <property type="molecule type" value="Genomic_DNA"/>
</dbReference>
<gene>
    <name evidence="1" type="ORF">KILIM_079_00240</name>
</gene>